<protein>
    <submittedName>
        <fullName evidence="10">Thiol:disulfide interchange protein</fullName>
    </submittedName>
</protein>
<sequence length="713" mass="79111">MKKLWLCIVALLLPFLYAQMDMPDPVDAELVSEQQTIEPGKSFWVSVTFKIDDHWHTYWKNPGSSGLPTTIDWKLPKGVTASDIYWATPMWINASGLVSLAYEHEVAHLVKISVDKSFSAKTLELNANVDWLVCTDVGELAGCYPGSAKVSLSLPVSKSQISQSHKAFFQKARTQLPKADEDWQVLASRNDNTLKIFLVNATAKKQYDKITFFPHQEIFKLEAKQKLSFQDGVYILETTLADTASKKLAEISGDIQLPEKSIAVNVGVVNQKVDAAKVKDLIKNGVIETSSSESVDIFLLLLNALFAFLGGIILNAMPCVLPVISLKIFSFIEDAGGDKSKIWKSGLAFTAGVLVSFWVLVGLLFAIRDFGLFGIEGAVWGYQLQSSTFVMVIVMGLIVFSLNLFGIFEIGTSLSSIGSQTKKTSGLFSSFATGVLTTIIATPCSAPFMATAIGFALAQTTVIGFSIFTSMALGLAFPYLVLSLFPGWLKLLPKPGRWMESFKKALAFPMLGTAAWQFSVLLKLVANDMYEAEQVVFDGLFAALFISLALWVYGRWGMSKKRMQAFVYSFIFFAVGIYFCHSALNPQPETWIKFSPQKVEQLTAQDKPVFIDFTAAWCITCQLNKKVALRTEEATKTFKEYGVVTMSADWTKRNKVIGDYLKKFGRNSVPLYLLYHGESGEYTILPQILTNDIVIGTLKEKLKPKQKQTNKKK</sequence>
<feature type="transmembrane region" description="Helical" evidence="6">
    <location>
        <begin position="463"/>
        <end position="485"/>
    </location>
</feature>
<evidence type="ECO:0000259" key="8">
    <source>
        <dbReference type="Pfam" id="PF02683"/>
    </source>
</evidence>
<dbReference type="Gene3D" id="3.40.30.10">
    <property type="entry name" value="Glutaredoxin"/>
    <property type="match status" value="1"/>
</dbReference>
<accession>A0A5S9IKV4</accession>
<feature type="domain" description="Cytochrome C biogenesis protein transmembrane" evidence="8">
    <location>
        <begin position="304"/>
        <end position="519"/>
    </location>
</feature>
<comment type="subcellular location">
    <subcellularLocation>
        <location evidence="1">Membrane</location>
        <topology evidence="1">Multi-pass membrane protein</topology>
    </subcellularLocation>
</comment>
<dbReference type="Pfam" id="PF13899">
    <property type="entry name" value="Thioredoxin_7"/>
    <property type="match status" value="1"/>
</dbReference>
<dbReference type="InterPro" id="IPR035671">
    <property type="entry name" value="DsbD_gamma"/>
</dbReference>
<evidence type="ECO:0000313" key="10">
    <source>
        <dbReference type="EMBL" id="BBM83743.1"/>
    </source>
</evidence>
<evidence type="ECO:0000256" key="5">
    <source>
        <dbReference type="ARBA" id="ARBA00023136"/>
    </source>
</evidence>
<dbReference type="Proteomes" id="UP000326354">
    <property type="component" value="Chromosome"/>
</dbReference>
<keyword evidence="2 6" id="KW-0812">Transmembrane</keyword>
<dbReference type="PANTHER" id="PTHR32234">
    <property type="entry name" value="THIOL:DISULFIDE INTERCHANGE PROTEIN DSBD"/>
    <property type="match status" value="1"/>
</dbReference>
<evidence type="ECO:0000256" key="2">
    <source>
        <dbReference type="ARBA" id="ARBA00022692"/>
    </source>
</evidence>
<feature type="transmembrane region" description="Helical" evidence="6">
    <location>
        <begin position="387"/>
        <end position="410"/>
    </location>
</feature>
<keyword evidence="5 6" id="KW-0472">Membrane</keyword>
<dbReference type="InterPro" id="IPR036249">
    <property type="entry name" value="Thioredoxin-like_sf"/>
</dbReference>
<keyword evidence="4 6" id="KW-1133">Transmembrane helix</keyword>
<dbReference type="InterPro" id="IPR028250">
    <property type="entry name" value="DsbDN"/>
</dbReference>
<dbReference type="GO" id="GO:0016020">
    <property type="term" value="C:membrane"/>
    <property type="evidence" value="ECO:0007669"/>
    <property type="project" value="UniProtKB-SubCell"/>
</dbReference>
<keyword evidence="11" id="KW-1185">Reference proteome</keyword>
<dbReference type="GO" id="GO:0015035">
    <property type="term" value="F:protein-disulfide reductase activity"/>
    <property type="evidence" value="ECO:0007669"/>
    <property type="project" value="TreeGrafter"/>
</dbReference>
<reference evidence="10 11" key="1">
    <citation type="submission" date="2019-08" db="EMBL/GenBank/DDBJ databases">
        <title>Complete genome sequence of Candidatus Uab amorphum.</title>
        <authorList>
            <person name="Shiratori T."/>
            <person name="Suzuki S."/>
            <person name="Kakizawa Y."/>
            <person name="Ishida K."/>
        </authorList>
    </citation>
    <scope>NUCLEOTIDE SEQUENCE [LARGE SCALE GENOMIC DNA]</scope>
    <source>
        <strain evidence="10 11">SRT547</strain>
    </source>
</reference>
<dbReference type="GO" id="GO:0045454">
    <property type="term" value="P:cell redox homeostasis"/>
    <property type="evidence" value="ECO:0007669"/>
    <property type="project" value="TreeGrafter"/>
</dbReference>
<keyword evidence="7" id="KW-0732">Signal</keyword>
<dbReference type="OrthoDB" id="9811036at2"/>
<evidence type="ECO:0000256" key="7">
    <source>
        <dbReference type="SAM" id="SignalP"/>
    </source>
</evidence>
<organism evidence="10 11">
    <name type="scientific">Uabimicrobium amorphum</name>
    <dbReference type="NCBI Taxonomy" id="2596890"/>
    <lineage>
        <taxon>Bacteria</taxon>
        <taxon>Pseudomonadati</taxon>
        <taxon>Planctomycetota</taxon>
        <taxon>Candidatus Uabimicrobiia</taxon>
        <taxon>Candidatus Uabimicrobiales</taxon>
        <taxon>Candidatus Uabimicrobiaceae</taxon>
        <taxon>Candidatus Uabimicrobium</taxon>
    </lineage>
</organism>
<feature type="domain" description="Thiol:disulfide interchange protein DsbD N-terminal" evidence="9">
    <location>
        <begin position="29"/>
        <end position="152"/>
    </location>
</feature>
<dbReference type="SUPFAM" id="SSF52833">
    <property type="entry name" value="Thioredoxin-like"/>
    <property type="match status" value="1"/>
</dbReference>
<feature type="transmembrane region" description="Helical" evidence="6">
    <location>
        <begin position="565"/>
        <end position="584"/>
    </location>
</feature>
<dbReference type="EMBL" id="AP019860">
    <property type="protein sequence ID" value="BBM83743.1"/>
    <property type="molecule type" value="Genomic_DNA"/>
</dbReference>
<dbReference type="InterPro" id="IPR003834">
    <property type="entry name" value="Cyt_c_assmbl_TM_dom"/>
</dbReference>
<feature type="signal peptide" evidence="7">
    <location>
        <begin position="1"/>
        <end position="18"/>
    </location>
</feature>
<evidence type="ECO:0000256" key="3">
    <source>
        <dbReference type="ARBA" id="ARBA00022748"/>
    </source>
</evidence>
<feature type="chain" id="PRO_5025057712" evidence="7">
    <location>
        <begin position="19"/>
        <end position="713"/>
    </location>
</feature>
<dbReference type="Pfam" id="PF02683">
    <property type="entry name" value="DsbD_TM"/>
    <property type="match status" value="1"/>
</dbReference>
<dbReference type="AlphaFoldDB" id="A0A5S9IKV4"/>
<dbReference type="PANTHER" id="PTHR32234:SF3">
    <property type="entry name" value="SUPPRESSION OF COPPER SENSITIVITY PROTEIN"/>
    <property type="match status" value="1"/>
</dbReference>
<feature type="transmembrane region" description="Helical" evidence="6">
    <location>
        <begin position="506"/>
        <end position="526"/>
    </location>
</feature>
<dbReference type="CDD" id="cd02953">
    <property type="entry name" value="DsbDgamma"/>
    <property type="match status" value="1"/>
</dbReference>
<dbReference type="GO" id="GO:0017004">
    <property type="term" value="P:cytochrome complex assembly"/>
    <property type="evidence" value="ECO:0007669"/>
    <property type="project" value="UniProtKB-KW"/>
</dbReference>
<feature type="transmembrane region" description="Helical" evidence="6">
    <location>
        <begin position="431"/>
        <end position="457"/>
    </location>
</feature>
<dbReference type="KEGG" id="uam:UABAM_02097"/>
<evidence type="ECO:0000256" key="4">
    <source>
        <dbReference type="ARBA" id="ARBA00022989"/>
    </source>
</evidence>
<gene>
    <name evidence="10" type="ORF">UABAM_02097</name>
</gene>
<dbReference type="Pfam" id="PF11412">
    <property type="entry name" value="DsbD_N"/>
    <property type="match status" value="1"/>
</dbReference>
<feature type="transmembrane region" description="Helical" evidence="6">
    <location>
        <begin position="347"/>
        <end position="367"/>
    </location>
</feature>
<proteinExistence type="predicted"/>
<name>A0A5S9IKV4_UABAM</name>
<dbReference type="RefSeq" id="WP_151967929.1">
    <property type="nucleotide sequence ID" value="NZ_AP019860.1"/>
</dbReference>
<keyword evidence="3" id="KW-0201">Cytochrome c-type biogenesis</keyword>
<evidence type="ECO:0000256" key="1">
    <source>
        <dbReference type="ARBA" id="ARBA00004141"/>
    </source>
</evidence>
<feature type="transmembrane region" description="Helical" evidence="6">
    <location>
        <begin position="532"/>
        <end position="553"/>
    </location>
</feature>
<evidence type="ECO:0000313" key="11">
    <source>
        <dbReference type="Proteomes" id="UP000326354"/>
    </source>
</evidence>
<evidence type="ECO:0000256" key="6">
    <source>
        <dbReference type="SAM" id="Phobius"/>
    </source>
</evidence>
<evidence type="ECO:0000259" key="9">
    <source>
        <dbReference type="Pfam" id="PF11412"/>
    </source>
</evidence>
<feature type="transmembrane region" description="Helical" evidence="6">
    <location>
        <begin position="297"/>
        <end position="326"/>
    </location>
</feature>